<proteinExistence type="predicted"/>
<dbReference type="Gene3D" id="2.40.160.20">
    <property type="match status" value="1"/>
</dbReference>
<protein>
    <submittedName>
        <fullName evidence="2">Lipid A 3-O-deacylase</fullName>
    </submittedName>
</protein>
<dbReference type="RefSeq" id="WP_214185241.1">
    <property type="nucleotide sequence ID" value="NZ_BSDS01000002.1"/>
</dbReference>
<organism evidence="2 3">
    <name type="scientific">Geobacter hydrogenophilus</name>
    <dbReference type="NCBI Taxonomy" id="40983"/>
    <lineage>
        <taxon>Bacteria</taxon>
        <taxon>Pseudomonadati</taxon>
        <taxon>Thermodesulfobacteriota</taxon>
        <taxon>Desulfuromonadia</taxon>
        <taxon>Geobacterales</taxon>
        <taxon>Geobacteraceae</taxon>
        <taxon>Geobacter</taxon>
    </lineage>
</organism>
<sequence>MKPYLNLAALLVSGPLLATSPCIAAELPSVATAGHEWAFLAGYGITHRGFGATRTQVQTADAIGRFGWFLSDEVGKGSWYQGRHELLVELPIHLAVDQGGRIMTGGYLLGSWKFTGLADKRLYPYVFAGGGVLFVDLGLPTMGTRLDFSYQGGAGIQYLIGKDTAIMGEYRYHHVSNAGTADPNEPLNSSKFLVGVSWFF</sequence>
<accession>A0A9W6G256</accession>
<evidence type="ECO:0000313" key="2">
    <source>
        <dbReference type="EMBL" id="GLI39141.1"/>
    </source>
</evidence>
<feature type="signal peptide" evidence="1">
    <location>
        <begin position="1"/>
        <end position="24"/>
    </location>
</feature>
<evidence type="ECO:0000256" key="1">
    <source>
        <dbReference type="SAM" id="SignalP"/>
    </source>
</evidence>
<dbReference type="SUPFAM" id="SSF56925">
    <property type="entry name" value="OMPA-like"/>
    <property type="match status" value="1"/>
</dbReference>
<dbReference type="AlphaFoldDB" id="A0A9W6G256"/>
<dbReference type="InterPro" id="IPR018550">
    <property type="entry name" value="Lipid-A_deacylase-rel"/>
</dbReference>
<comment type="caution">
    <text evidence="2">The sequence shown here is derived from an EMBL/GenBank/DDBJ whole genome shotgun (WGS) entry which is preliminary data.</text>
</comment>
<keyword evidence="3" id="KW-1185">Reference proteome</keyword>
<gene>
    <name evidence="2" type="ORF">GHYDROH2_26420</name>
</gene>
<dbReference type="Proteomes" id="UP001144352">
    <property type="component" value="Unassembled WGS sequence"/>
</dbReference>
<keyword evidence="1" id="KW-0732">Signal</keyword>
<dbReference type="InterPro" id="IPR011250">
    <property type="entry name" value="OMP/PagP_B-barrel"/>
</dbReference>
<dbReference type="EMBL" id="BSDS01000002">
    <property type="protein sequence ID" value="GLI39141.1"/>
    <property type="molecule type" value="Genomic_DNA"/>
</dbReference>
<name>A0A9W6G256_9BACT</name>
<feature type="chain" id="PRO_5040779459" evidence="1">
    <location>
        <begin position="25"/>
        <end position="200"/>
    </location>
</feature>
<dbReference type="Pfam" id="PF09411">
    <property type="entry name" value="PagL"/>
    <property type="match status" value="1"/>
</dbReference>
<reference evidence="2" key="1">
    <citation type="submission" date="2022-12" db="EMBL/GenBank/DDBJ databases">
        <title>Reference genome sequencing for broad-spectrum identification of bacterial and archaeal isolates by mass spectrometry.</title>
        <authorList>
            <person name="Sekiguchi Y."/>
            <person name="Tourlousse D.M."/>
        </authorList>
    </citation>
    <scope>NUCLEOTIDE SEQUENCE</scope>
    <source>
        <strain evidence="2">H2</strain>
    </source>
</reference>
<evidence type="ECO:0000313" key="3">
    <source>
        <dbReference type="Proteomes" id="UP001144352"/>
    </source>
</evidence>